<dbReference type="Gene3D" id="1.10.150.750">
    <property type="match status" value="1"/>
</dbReference>
<dbReference type="InterPro" id="IPR036412">
    <property type="entry name" value="HAD-like_sf"/>
</dbReference>
<protein>
    <submittedName>
        <fullName evidence="2">2-haloacid dehalogenase</fullName>
    </submittedName>
</protein>
<evidence type="ECO:0000313" key="3">
    <source>
        <dbReference type="Proteomes" id="UP000183407"/>
    </source>
</evidence>
<sequence length="233" mass="26092">MELIDFEPRFITFDCYGTLTNFKMAEAVAPLIKDTIAPGDVAAFNADFRAYRMDEVLGPFKLYPQVLRDSWLRACNRWRIQFKPSDVDAIIEAVGSWGPHPDVPEPLAALAAEYPLVILSNAVDSMLAGNIAQLGVDFHRVFTAEQAGAYKPRYRAFEYMLDQLDAKPSEILHVSSHIWYDVIPAHELRIEHKVYVNRGYDPSTPFYGYAETTDLGGVPALLGLRTMSTADAS</sequence>
<dbReference type="RefSeq" id="WP_073357907.1">
    <property type="nucleotide sequence ID" value="NZ_FNTL01000002.1"/>
</dbReference>
<dbReference type="SFLD" id="SFLDG01129">
    <property type="entry name" value="C1.5:_HAD__Beta-PGM__Phosphata"/>
    <property type="match status" value="1"/>
</dbReference>
<dbReference type="Proteomes" id="UP000183407">
    <property type="component" value="Unassembled WGS sequence"/>
</dbReference>
<keyword evidence="1" id="KW-0378">Hydrolase</keyword>
<dbReference type="NCBIfam" id="TIGR01428">
    <property type="entry name" value="HAD_type_II"/>
    <property type="match status" value="1"/>
</dbReference>
<dbReference type="InterPro" id="IPR023214">
    <property type="entry name" value="HAD_sf"/>
</dbReference>
<dbReference type="Gene3D" id="3.40.50.1000">
    <property type="entry name" value="HAD superfamily/HAD-like"/>
    <property type="match status" value="1"/>
</dbReference>
<dbReference type="GO" id="GO:0019120">
    <property type="term" value="F:hydrolase activity, acting on acid halide bonds, in C-halide compounds"/>
    <property type="evidence" value="ECO:0007669"/>
    <property type="project" value="InterPro"/>
</dbReference>
<dbReference type="OrthoDB" id="3774052at2"/>
<dbReference type="InterPro" id="IPR006328">
    <property type="entry name" value="2-HAD"/>
</dbReference>
<reference evidence="3" key="1">
    <citation type="submission" date="2016-10" db="EMBL/GenBank/DDBJ databases">
        <authorList>
            <person name="Varghese N."/>
        </authorList>
    </citation>
    <scope>NUCLEOTIDE SEQUENCE [LARGE SCALE GENOMIC DNA]</scope>
    <source>
        <strain evidence="3">DSM 44719</strain>
    </source>
</reference>
<organism evidence="2 3">
    <name type="scientific">Rhodococcus jostii</name>
    <dbReference type="NCBI Taxonomy" id="132919"/>
    <lineage>
        <taxon>Bacteria</taxon>
        <taxon>Bacillati</taxon>
        <taxon>Actinomycetota</taxon>
        <taxon>Actinomycetes</taxon>
        <taxon>Mycobacteriales</taxon>
        <taxon>Nocardiaceae</taxon>
        <taxon>Rhodococcus</taxon>
    </lineage>
</organism>
<dbReference type="InterPro" id="IPR006439">
    <property type="entry name" value="HAD-SF_hydro_IA"/>
</dbReference>
<dbReference type="NCBIfam" id="TIGR01493">
    <property type="entry name" value="HAD-SF-IA-v2"/>
    <property type="match status" value="1"/>
</dbReference>
<evidence type="ECO:0000313" key="2">
    <source>
        <dbReference type="EMBL" id="SEB36196.1"/>
    </source>
</evidence>
<proteinExistence type="predicted"/>
<dbReference type="SUPFAM" id="SSF56784">
    <property type="entry name" value="HAD-like"/>
    <property type="match status" value="1"/>
</dbReference>
<gene>
    <name evidence="2" type="ORF">SAMN04490220_0372</name>
</gene>
<dbReference type="EMBL" id="FNTL01000002">
    <property type="protein sequence ID" value="SEB36196.1"/>
    <property type="molecule type" value="Genomic_DNA"/>
</dbReference>
<accession>A0A1H4IRA8</accession>
<dbReference type="SFLD" id="SFLDS00003">
    <property type="entry name" value="Haloacid_Dehalogenase"/>
    <property type="match status" value="1"/>
</dbReference>
<dbReference type="PANTHER" id="PTHR43316:SF9">
    <property type="entry name" value="ACID DEHALOGENASE, PUTATIVE (AFU_ORTHOLOGUE AFUA_6G14460)-RELATED"/>
    <property type="match status" value="1"/>
</dbReference>
<evidence type="ECO:0000256" key="1">
    <source>
        <dbReference type="ARBA" id="ARBA00022801"/>
    </source>
</evidence>
<dbReference type="PANTHER" id="PTHR43316">
    <property type="entry name" value="HYDROLASE, HALOACID DELAHOGENASE-RELATED"/>
    <property type="match status" value="1"/>
</dbReference>
<dbReference type="AlphaFoldDB" id="A0A1H4IRA8"/>
<dbReference type="InterPro" id="IPR051540">
    <property type="entry name" value="S-2-haloacid_dehalogenase"/>
</dbReference>
<name>A0A1H4IRA8_RHOJO</name>
<dbReference type="Pfam" id="PF00702">
    <property type="entry name" value="Hydrolase"/>
    <property type="match status" value="1"/>
</dbReference>